<dbReference type="VEuPathDB" id="CryptoDB:cand_021540"/>
<name>A0A1J4MVY2_9CRYT</name>
<evidence type="ECO:0000313" key="2">
    <source>
        <dbReference type="EMBL" id="OII77172.1"/>
    </source>
</evidence>
<dbReference type="EMBL" id="LRBS01000045">
    <property type="protein sequence ID" value="OII77172.1"/>
    <property type="molecule type" value="Genomic_DNA"/>
</dbReference>
<feature type="transmembrane region" description="Helical" evidence="1">
    <location>
        <begin position="353"/>
        <end position="378"/>
    </location>
</feature>
<keyword evidence="1" id="KW-0812">Transmembrane</keyword>
<feature type="transmembrane region" description="Helical" evidence="1">
    <location>
        <begin position="289"/>
        <end position="314"/>
    </location>
</feature>
<evidence type="ECO:0000313" key="3">
    <source>
        <dbReference type="Proteomes" id="UP000186804"/>
    </source>
</evidence>
<feature type="transmembrane region" description="Helical" evidence="1">
    <location>
        <begin position="87"/>
        <end position="113"/>
    </location>
</feature>
<feature type="transmembrane region" description="Helical" evidence="1">
    <location>
        <begin position="134"/>
        <end position="160"/>
    </location>
</feature>
<comment type="caution">
    <text evidence="2">The sequence shown here is derived from an EMBL/GenBank/DDBJ whole genome shotgun (WGS) entry which is preliminary data.</text>
</comment>
<keyword evidence="1" id="KW-1133">Transmembrane helix</keyword>
<evidence type="ECO:0000256" key="1">
    <source>
        <dbReference type="SAM" id="Phobius"/>
    </source>
</evidence>
<evidence type="ECO:0008006" key="4">
    <source>
        <dbReference type="Google" id="ProtNLM"/>
    </source>
</evidence>
<feature type="transmembrane region" description="Helical" evidence="1">
    <location>
        <begin position="257"/>
        <end position="282"/>
    </location>
</feature>
<feature type="transmembrane region" description="Helical" evidence="1">
    <location>
        <begin position="180"/>
        <end position="202"/>
    </location>
</feature>
<gene>
    <name evidence="2" type="ORF">cand_021540</name>
</gene>
<accession>A0A1J4MVY2</accession>
<feature type="transmembrane region" description="Helical" evidence="1">
    <location>
        <begin position="39"/>
        <end position="63"/>
    </location>
</feature>
<feature type="transmembrane region" description="Helical" evidence="1">
    <location>
        <begin position="214"/>
        <end position="237"/>
    </location>
</feature>
<reference evidence="2 3" key="1">
    <citation type="submission" date="2016-10" db="EMBL/GenBank/DDBJ databases">
        <title>Reductive evolution of mitochondrial metabolism and differential evolution of invasion-related proteins in Cryptosporidium.</title>
        <authorList>
            <person name="Liu S."/>
            <person name="Roellig D.M."/>
            <person name="Guo Y."/>
            <person name="Li N."/>
            <person name="Frace M.A."/>
            <person name="Tang K."/>
            <person name="Zhang L."/>
            <person name="Feng Y."/>
            <person name="Xiao L."/>
        </authorList>
    </citation>
    <scope>NUCLEOTIDE SEQUENCE [LARGE SCALE GENOMIC DNA]</scope>
    <source>
        <strain evidence="2">30847</strain>
    </source>
</reference>
<proteinExistence type="predicted"/>
<dbReference type="RefSeq" id="XP_067069018.1">
    <property type="nucleotide sequence ID" value="XM_067212384.1"/>
</dbReference>
<dbReference type="GeneID" id="92366338"/>
<protein>
    <recommendedName>
        <fullName evidence="4">Transmembrane protein</fullName>
    </recommendedName>
</protein>
<keyword evidence="3" id="KW-1185">Reference proteome</keyword>
<keyword evidence="1" id="KW-0472">Membrane</keyword>
<dbReference type="AlphaFoldDB" id="A0A1J4MVY2"/>
<dbReference type="OrthoDB" id="341235at2759"/>
<dbReference type="Proteomes" id="UP000186804">
    <property type="component" value="Unassembled WGS sequence"/>
</dbReference>
<sequence>MNDNIELEDFSRDVVIPKVTPQNFEEVKDIKQRKKKRDAIFIIENLFILIRCFFGLYGSFVMFDVYRDSRKIPKLGQIAQISLQSTIIIWFSIVITCLSLIIHSIMGIINHVFNEIIDKNSIKNIALTFDILSIWFPLLISCPLLAFTICRVVVGCIIPIKYNIFEINTNNLLFNSVLSTSLLGTFVIITFIIQIPVVYGHLSLGNGISKKLAIFNYCLAFIGCITIACASSLYTFYSNSVIDTMLNNDLKSQVILYYQTTVGASISSGITALLIGLLGFISAAICSKILIFVTSIITFYSLFISIWSCSLAWFGNKLINLFCTVEDIIPNIRTEFYNDLIVSKNSCNTKINFYIVAATIIIQLALTIVCVIYGIVILTNKIFWNKKQITQ</sequence>
<organism evidence="2 3">
    <name type="scientific">Cryptosporidium andersoni</name>
    <dbReference type="NCBI Taxonomy" id="117008"/>
    <lineage>
        <taxon>Eukaryota</taxon>
        <taxon>Sar</taxon>
        <taxon>Alveolata</taxon>
        <taxon>Apicomplexa</taxon>
        <taxon>Conoidasida</taxon>
        <taxon>Coccidia</taxon>
        <taxon>Eucoccidiorida</taxon>
        <taxon>Eimeriorina</taxon>
        <taxon>Cryptosporidiidae</taxon>
        <taxon>Cryptosporidium</taxon>
    </lineage>
</organism>